<dbReference type="Proteomes" id="UP000623608">
    <property type="component" value="Unassembled WGS sequence"/>
</dbReference>
<evidence type="ECO:0000256" key="5">
    <source>
        <dbReference type="ARBA" id="ARBA00023163"/>
    </source>
</evidence>
<dbReference type="PROSITE" id="PS51000">
    <property type="entry name" value="HTH_DEOR_2"/>
    <property type="match status" value="1"/>
</dbReference>
<dbReference type="SUPFAM" id="SSF46785">
    <property type="entry name" value="Winged helix' DNA-binding domain"/>
    <property type="match status" value="1"/>
</dbReference>
<accession>A0A919TXG9</accession>
<sequence>MAENLATASYNRRHDLLQRLRTDGRLDVSAIAEEVGISRETLRRDLRKLESQGLLRRSYGVAYPVESGAYESELSARVDSNVEEKMRIATAAISHLGAAQNVFIDEGFTTQLIAQHLPESEHFTVITPSLPIAALHWA</sequence>
<dbReference type="PROSITE" id="PS00894">
    <property type="entry name" value="HTH_DEOR_1"/>
    <property type="match status" value="1"/>
</dbReference>
<evidence type="ECO:0000313" key="9">
    <source>
        <dbReference type="Proteomes" id="UP000623608"/>
    </source>
</evidence>
<evidence type="ECO:0000313" key="8">
    <source>
        <dbReference type="EMBL" id="GIF23887.1"/>
    </source>
</evidence>
<dbReference type="SMART" id="SM00345">
    <property type="entry name" value="HTH_GNTR"/>
    <property type="match status" value="1"/>
</dbReference>
<dbReference type="InterPro" id="IPR018356">
    <property type="entry name" value="Tscrpt_reg_HTH_DeoR_CS"/>
</dbReference>
<name>A0A919TXG9_9ACTN</name>
<dbReference type="AlphaFoldDB" id="A0A919TXG9"/>
<evidence type="ECO:0000256" key="2">
    <source>
        <dbReference type="ARBA" id="ARBA00022491"/>
    </source>
</evidence>
<evidence type="ECO:0000256" key="3">
    <source>
        <dbReference type="ARBA" id="ARBA00023015"/>
    </source>
</evidence>
<comment type="caution">
    <text evidence="8">The sequence shown here is derived from an EMBL/GenBank/DDBJ whole genome shotgun (WGS) entry which is preliminary data.</text>
</comment>
<evidence type="ECO:0000256" key="4">
    <source>
        <dbReference type="ARBA" id="ARBA00023125"/>
    </source>
</evidence>
<keyword evidence="5" id="KW-0804">Transcription</keyword>
<dbReference type="InterPro" id="IPR001034">
    <property type="entry name" value="DeoR_HTH"/>
</dbReference>
<dbReference type="SMART" id="SM00420">
    <property type="entry name" value="HTH_DEOR"/>
    <property type="match status" value="1"/>
</dbReference>
<dbReference type="EMBL" id="BOMY01000042">
    <property type="protein sequence ID" value="GIF23887.1"/>
    <property type="molecule type" value="Genomic_DNA"/>
</dbReference>
<dbReference type="SUPFAM" id="SSF100950">
    <property type="entry name" value="NagB/RpiA/CoA transferase-like"/>
    <property type="match status" value="1"/>
</dbReference>
<keyword evidence="2" id="KW-0678">Repressor</keyword>
<dbReference type="Pfam" id="PF08220">
    <property type="entry name" value="HTH_DeoR"/>
    <property type="match status" value="1"/>
</dbReference>
<dbReference type="InterPro" id="IPR050313">
    <property type="entry name" value="Carb_Metab_HTH_regulators"/>
</dbReference>
<evidence type="ECO:0000259" key="7">
    <source>
        <dbReference type="PROSITE" id="PS51000"/>
    </source>
</evidence>
<evidence type="ECO:0000256" key="6">
    <source>
        <dbReference type="ARBA" id="ARBA00024937"/>
    </source>
</evidence>
<keyword evidence="3" id="KW-0805">Transcription regulation</keyword>
<dbReference type="InterPro" id="IPR036390">
    <property type="entry name" value="WH_DNA-bd_sf"/>
</dbReference>
<keyword evidence="9" id="KW-1185">Reference proteome</keyword>
<dbReference type="InterPro" id="IPR014036">
    <property type="entry name" value="DeoR-like_C"/>
</dbReference>
<dbReference type="PANTHER" id="PTHR30363:SF4">
    <property type="entry name" value="GLYCEROL-3-PHOSPHATE REGULON REPRESSOR"/>
    <property type="match status" value="1"/>
</dbReference>
<comment type="function">
    <text evidence="6">Repressor of the lactose catabolism operon. Galactose-6-phosphate is the inducer.</text>
</comment>
<protein>
    <recommendedName>
        <fullName evidence="1">Lactose phosphotransferase system repressor</fullName>
    </recommendedName>
</protein>
<gene>
    <name evidence="8" type="ORF">Ate02nite_66170</name>
</gene>
<dbReference type="InterPro" id="IPR000524">
    <property type="entry name" value="Tscrpt_reg_HTH_GntR"/>
</dbReference>
<dbReference type="InterPro" id="IPR037171">
    <property type="entry name" value="NagB/RpiA_transferase-like"/>
</dbReference>
<feature type="domain" description="HTH deoR-type" evidence="7">
    <location>
        <begin position="9"/>
        <end position="64"/>
    </location>
</feature>
<reference evidence="8" key="1">
    <citation type="submission" date="2021-01" db="EMBL/GenBank/DDBJ databases">
        <title>Whole genome shotgun sequence of Actinoplanes tereljensis NBRC 105297.</title>
        <authorList>
            <person name="Komaki H."/>
            <person name="Tamura T."/>
        </authorList>
    </citation>
    <scope>NUCLEOTIDE SEQUENCE</scope>
    <source>
        <strain evidence="8">NBRC 105297</strain>
    </source>
</reference>
<dbReference type="PANTHER" id="PTHR30363">
    <property type="entry name" value="HTH-TYPE TRANSCRIPTIONAL REGULATOR SRLR-RELATED"/>
    <property type="match status" value="1"/>
</dbReference>
<keyword evidence="4" id="KW-0238">DNA-binding</keyword>
<dbReference type="Pfam" id="PF00455">
    <property type="entry name" value="DeoRC"/>
    <property type="match status" value="1"/>
</dbReference>
<proteinExistence type="predicted"/>
<dbReference type="GO" id="GO:0003700">
    <property type="term" value="F:DNA-binding transcription factor activity"/>
    <property type="evidence" value="ECO:0007669"/>
    <property type="project" value="InterPro"/>
</dbReference>
<organism evidence="8 9">
    <name type="scientific">Paractinoplanes tereljensis</name>
    <dbReference type="NCBI Taxonomy" id="571912"/>
    <lineage>
        <taxon>Bacteria</taxon>
        <taxon>Bacillati</taxon>
        <taxon>Actinomycetota</taxon>
        <taxon>Actinomycetes</taxon>
        <taxon>Micromonosporales</taxon>
        <taxon>Micromonosporaceae</taxon>
        <taxon>Paractinoplanes</taxon>
    </lineage>
</organism>
<dbReference type="PRINTS" id="PR00037">
    <property type="entry name" value="HTHLACR"/>
</dbReference>
<dbReference type="InterPro" id="IPR036388">
    <property type="entry name" value="WH-like_DNA-bd_sf"/>
</dbReference>
<dbReference type="GO" id="GO:0003677">
    <property type="term" value="F:DNA binding"/>
    <property type="evidence" value="ECO:0007669"/>
    <property type="project" value="UniProtKB-KW"/>
</dbReference>
<evidence type="ECO:0000256" key="1">
    <source>
        <dbReference type="ARBA" id="ARBA00021390"/>
    </source>
</evidence>
<dbReference type="Gene3D" id="1.10.10.10">
    <property type="entry name" value="Winged helix-like DNA-binding domain superfamily/Winged helix DNA-binding domain"/>
    <property type="match status" value="1"/>
</dbReference>
<dbReference type="RefSeq" id="WP_203811774.1">
    <property type="nucleotide sequence ID" value="NZ_BOMY01000042.1"/>
</dbReference>